<proteinExistence type="predicted"/>
<reference evidence="1 2" key="1">
    <citation type="submission" date="2012-05" db="EMBL/GenBank/DDBJ databases">
        <title>Recombination and specialization in a pathogen metapopulation.</title>
        <authorList>
            <person name="Gardiner A."/>
            <person name="Kemen E."/>
            <person name="Schultz-Larsen T."/>
            <person name="MacLean D."/>
            <person name="Van Oosterhout C."/>
            <person name="Jones J.D.G."/>
        </authorList>
    </citation>
    <scope>NUCLEOTIDE SEQUENCE [LARGE SCALE GENOMIC DNA]</scope>
    <source>
        <strain evidence="1 2">Ac Nc2</strain>
    </source>
</reference>
<evidence type="ECO:0000313" key="2">
    <source>
        <dbReference type="Proteomes" id="UP000053237"/>
    </source>
</evidence>
<dbReference type="AlphaFoldDB" id="A0A024FZF7"/>
<accession>A0A024FZF7</accession>
<keyword evidence="2" id="KW-1185">Reference proteome</keyword>
<dbReference type="InParanoid" id="A0A024FZF7"/>
<comment type="caution">
    <text evidence="1">The sequence shown here is derived from an EMBL/GenBank/DDBJ whole genome shotgun (WGS) entry which is preliminary data.</text>
</comment>
<gene>
    <name evidence="1" type="ORF">BN9_002130</name>
</gene>
<organism evidence="1 2">
    <name type="scientific">Albugo candida</name>
    <dbReference type="NCBI Taxonomy" id="65357"/>
    <lineage>
        <taxon>Eukaryota</taxon>
        <taxon>Sar</taxon>
        <taxon>Stramenopiles</taxon>
        <taxon>Oomycota</taxon>
        <taxon>Peronosporomycetes</taxon>
        <taxon>Albuginales</taxon>
        <taxon>Albuginaceae</taxon>
        <taxon>Albugo</taxon>
    </lineage>
</organism>
<sequence>MAQRSRYMQTDARYIANHDYLANFRQQSMTEDRTNFSDATQKNYIDRENARRRSSQPHIRNDAGVKLPKTVVEQHATQIKHHQFLTQKDTVASLDSLIHDIRNIVEISRSTRLPPLNSQGWSEAEEAKWIGWTRCIEKALYDFRPSDSMIGDPLLIVMEKLQILMNGPPYFSDFAIRARNVLQKWERDGIFESTDSSDTDEDDDTERVQAKTYYQKELRVRRDRALDDDVENEDDSLDRHLFRVYSSRKITAMWIIKRNVLKWMRTRKTSEEIKAFGNTMQTFIQHYNTFTRSADVKEVRIGEDLLKRGITLSKSHGEHESVFIIMHELMHFSRHVALYSIDQALRQVEILDKKCLLQRLRSAYKIQMAWKKARQNLRVEQHKRQSVHRYKRAQMNENQLTREREVLKLSRPDTRQLSSKQSPAKHSRRMLASQFIRERPGTAVLDEAKEVVTHEQASTLSKRMRKAKLIQNSLNAIRTATSVNIRAIESGIQEHESPRQPQNGVSVAAYKDRSDCLNSSDDYLGYRQQEKNQVKDVVTTVSDTDTNITSYTSPSPMSTGIEFRPSEILENPSGGKLSTTNSIKNGSALQSKRRFNITNGNANLVLVPPASSRSFPQWKRSSEADRVSRVILASKMQQVLPFASFGSVSEPQPLLSNMSKTSILKRLPRPGVLKTSTAMVRKQPKLSFLVNTRHETHQTSSIKNLDHIDRLMAISETFHNDRSVKWTAQRLMNTSTTDSPMRPLRMSPMNVHRLSNIDTTNANLTAGKE</sequence>
<name>A0A024FZF7_9STRA</name>
<dbReference type="Proteomes" id="UP000053237">
    <property type="component" value="Unassembled WGS sequence"/>
</dbReference>
<dbReference type="EMBL" id="CAIX01000001">
    <property type="protein sequence ID" value="CCI39430.1"/>
    <property type="molecule type" value="Genomic_DNA"/>
</dbReference>
<protein>
    <submittedName>
        <fullName evidence="1">Uncharacterized protein</fullName>
    </submittedName>
</protein>
<dbReference type="OrthoDB" id="79880at2759"/>
<evidence type="ECO:0000313" key="1">
    <source>
        <dbReference type="EMBL" id="CCI39430.1"/>
    </source>
</evidence>